<gene>
    <name evidence="11" type="ORF">R3P95_13865</name>
</gene>
<evidence type="ECO:0000256" key="3">
    <source>
        <dbReference type="ARBA" id="ARBA00022618"/>
    </source>
</evidence>
<keyword evidence="7" id="KW-0131">Cell cycle</keyword>
<feature type="domain" description="POTRA" evidence="10">
    <location>
        <begin position="74"/>
        <end position="142"/>
    </location>
</feature>
<evidence type="ECO:0000256" key="2">
    <source>
        <dbReference type="ARBA" id="ARBA00022475"/>
    </source>
</evidence>
<proteinExistence type="predicted"/>
<evidence type="ECO:0000256" key="5">
    <source>
        <dbReference type="ARBA" id="ARBA00022989"/>
    </source>
</evidence>
<dbReference type="Gene3D" id="3.10.20.310">
    <property type="entry name" value="membrane protein fhac"/>
    <property type="match status" value="1"/>
</dbReference>
<dbReference type="PANTHER" id="PTHR37820">
    <property type="entry name" value="CELL DIVISION PROTEIN DIVIB"/>
    <property type="match status" value="1"/>
</dbReference>
<evidence type="ECO:0000313" key="11">
    <source>
        <dbReference type="EMBL" id="MDV6231640.1"/>
    </source>
</evidence>
<keyword evidence="12" id="KW-1185">Reference proteome</keyword>
<sequence length="264" mass="28030">MTRRSDRVRSSRSGTAAREGDSPSAVTDKQARAQAREEERARVKRSRRKAALIALAVVVVVVGSAALVYFTPLLSVRTIAVAGASSVSEQEILDRLDVPVGLPLVRVDTAGAAQRVATIPALATVRVQRQYPSTVQVTVEERVPVAFFDSPDGTHLLDSTGVDFAIAPPPPGVVRLVTDNPVFGDPVTKDALAVLDTLPPLLRDQAAELRASTLSDISILLLDGRTVVWGSKDDSERKGAVAIALLSQPGQIFDVSSPDLPTTK</sequence>
<keyword evidence="5 9" id="KW-1133">Transmembrane helix</keyword>
<evidence type="ECO:0000256" key="9">
    <source>
        <dbReference type="SAM" id="Phobius"/>
    </source>
</evidence>
<dbReference type="InterPro" id="IPR034746">
    <property type="entry name" value="POTRA"/>
</dbReference>
<keyword evidence="3" id="KW-0132">Cell division</keyword>
<dbReference type="RefSeq" id="WP_082898936.1">
    <property type="nucleotide sequence ID" value="NZ_JAWLKE010000005.1"/>
</dbReference>
<dbReference type="InterPro" id="IPR005548">
    <property type="entry name" value="Cell_div_FtsQ/DivIB_C"/>
</dbReference>
<keyword evidence="6 9" id="KW-0472">Membrane</keyword>
<dbReference type="PANTHER" id="PTHR37820:SF1">
    <property type="entry name" value="CELL DIVISION PROTEIN FTSQ"/>
    <property type="match status" value="1"/>
</dbReference>
<dbReference type="Pfam" id="PF08478">
    <property type="entry name" value="POTRA_1"/>
    <property type="match status" value="1"/>
</dbReference>
<evidence type="ECO:0000256" key="8">
    <source>
        <dbReference type="SAM" id="MobiDB-lite"/>
    </source>
</evidence>
<comment type="caution">
    <text evidence="11">The sequence shown here is derived from an EMBL/GenBank/DDBJ whole genome shotgun (WGS) entry which is preliminary data.</text>
</comment>
<reference evidence="11 12" key="1">
    <citation type="submission" date="2023-10" db="EMBL/GenBank/DDBJ databases">
        <title>Development of a sustainable strategy for remediation of hydrocarbon-contaminated territories based on the waste exchange concept.</title>
        <authorList>
            <person name="Krivoruchko A."/>
        </authorList>
    </citation>
    <scope>NUCLEOTIDE SEQUENCE [LARGE SCALE GENOMIC DNA]</scope>
    <source>
        <strain evidence="11 12">IEGM 1322</strain>
    </source>
</reference>
<feature type="region of interest" description="Disordered" evidence="8">
    <location>
        <begin position="1"/>
        <end position="42"/>
    </location>
</feature>
<organism evidence="11 12">
    <name type="scientific">Rhodococcus cercidiphylli</name>
    <dbReference type="NCBI Taxonomy" id="489916"/>
    <lineage>
        <taxon>Bacteria</taxon>
        <taxon>Bacillati</taxon>
        <taxon>Actinomycetota</taxon>
        <taxon>Actinomycetes</taxon>
        <taxon>Mycobacteriales</taxon>
        <taxon>Nocardiaceae</taxon>
        <taxon>Rhodococcus</taxon>
    </lineage>
</organism>
<evidence type="ECO:0000256" key="4">
    <source>
        <dbReference type="ARBA" id="ARBA00022692"/>
    </source>
</evidence>
<dbReference type="InterPro" id="IPR050487">
    <property type="entry name" value="FtsQ_DivIB"/>
</dbReference>
<evidence type="ECO:0000256" key="1">
    <source>
        <dbReference type="ARBA" id="ARBA00004370"/>
    </source>
</evidence>
<evidence type="ECO:0000313" key="12">
    <source>
        <dbReference type="Proteomes" id="UP001185899"/>
    </source>
</evidence>
<keyword evidence="4 9" id="KW-0812">Transmembrane</keyword>
<dbReference type="Proteomes" id="UP001185899">
    <property type="component" value="Unassembled WGS sequence"/>
</dbReference>
<comment type="subcellular location">
    <subcellularLocation>
        <location evidence="1">Membrane</location>
    </subcellularLocation>
</comment>
<dbReference type="InterPro" id="IPR013685">
    <property type="entry name" value="POTRA_FtsQ_type"/>
</dbReference>
<evidence type="ECO:0000259" key="10">
    <source>
        <dbReference type="PROSITE" id="PS51779"/>
    </source>
</evidence>
<dbReference type="PROSITE" id="PS51779">
    <property type="entry name" value="POTRA"/>
    <property type="match status" value="1"/>
</dbReference>
<feature type="transmembrane region" description="Helical" evidence="9">
    <location>
        <begin position="50"/>
        <end position="70"/>
    </location>
</feature>
<evidence type="ECO:0000256" key="6">
    <source>
        <dbReference type="ARBA" id="ARBA00023136"/>
    </source>
</evidence>
<protein>
    <submittedName>
        <fullName evidence="11">FtsQ-type POTRA domain-containing protein</fullName>
    </submittedName>
</protein>
<evidence type="ECO:0000256" key="7">
    <source>
        <dbReference type="ARBA" id="ARBA00023306"/>
    </source>
</evidence>
<name>A0ABU4AZH1_9NOCA</name>
<dbReference type="EMBL" id="JAWLKE010000005">
    <property type="protein sequence ID" value="MDV6231640.1"/>
    <property type="molecule type" value="Genomic_DNA"/>
</dbReference>
<accession>A0ABU4AZH1</accession>
<keyword evidence="2" id="KW-1003">Cell membrane</keyword>
<dbReference type="Pfam" id="PF03799">
    <property type="entry name" value="FtsQ_DivIB_C"/>
    <property type="match status" value="1"/>
</dbReference>
<feature type="compositionally biased region" description="Basic and acidic residues" evidence="8">
    <location>
        <begin position="29"/>
        <end position="41"/>
    </location>
</feature>